<evidence type="ECO:0000313" key="2">
    <source>
        <dbReference type="Proteomes" id="UP001299012"/>
    </source>
</evidence>
<organism evidence="1 2">
    <name type="scientific">Streptomyces tricolor</name>
    <dbReference type="NCBI Taxonomy" id="68277"/>
    <lineage>
        <taxon>Bacteria</taxon>
        <taxon>Bacillati</taxon>
        <taxon>Actinomycetota</taxon>
        <taxon>Actinomycetes</taxon>
        <taxon>Kitasatosporales</taxon>
        <taxon>Streptomycetaceae</taxon>
        <taxon>Streptomyces</taxon>
        <taxon>Streptomyces violaceoruber group</taxon>
    </lineage>
</organism>
<dbReference type="CDD" id="cd07067">
    <property type="entry name" value="HP_PGM_like"/>
    <property type="match status" value="1"/>
</dbReference>
<dbReference type="RefSeq" id="WP_086702235.1">
    <property type="nucleotide sequence ID" value="NZ_JAKKZF010000018.1"/>
</dbReference>
<gene>
    <name evidence="1" type="ORF">L0F81_07810</name>
</gene>
<dbReference type="InterPro" id="IPR050275">
    <property type="entry name" value="PGM_Phosphatase"/>
</dbReference>
<dbReference type="EMBL" id="JAKKZF010000018">
    <property type="protein sequence ID" value="MCG0063195.1"/>
    <property type="molecule type" value="Genomic_DNA"/>
</dbReference>
<dbReference type="InterPro" id="IPR013078">
    <property type="entry name" value="His_Pase_superF_clade-1"/>
</dbReference>
<dbReference type="PANTHER" id="PTHR48100">
    <property type="entry name" value="BROAD-SPECIFICITY PHOSPHATASE YOR283W-RELATED"/>
    <property type="match status" value="1"/>
</dbReference>
<dbReference type="PANTHER" id="PTHR48100:SF1">
    <property type="entry name" value="HISTIDINE PHOSPHATASE FAMILY PROTEIN-RELATED"/>
    <property type="match status" value="1"/>
</dbReference>
<sequence>MRTLYVVTHPQATHHVEDVVGGWHDAQLTPAGIRAATAVARALRARIPEGAGVELYASDLRRTRQTADAVTELFGIAPVLDRRLREKSYGEAGGRPQEWLDRRFVPPPAVGERLDHDEGVEGAETKAAWVRRVYSAMDEILARPCEHQIIVTHGGTLTFVVTAWTKMPQETVGYASFRVPAGSITTLREDDFFHNRQVVGLGDSRHLDSAAAG</sequence>
<dbReference type="Gene3D" id="3.40.50.1240">
    <property type="entry name" value="Phosphoglycerate mutase-like"/>
    <property type="match status" value="1"/>
</dbReference>
<comment type="caution">
    <text evidence="1">The sequence shown here is derived from an EMBL/GenBank/DDBJ whole genome shotgun (WGS) entry which is preliminary data.</text>
</comment>
<dbReference type="InterPro" id="IPR029033">
    <property type="entry name" value="His_PPase_superfam"/>
</dbReference>
<proteinExistence type="predicted"/>
<keyword evidence="2" id="KW-1185">Reference proteome</keyword>
<protein>
    <submittedName>
        <fullName evidence="1">Histidine phosphatase family protein</fullName>
    </submittedName>
</protein>
<reference evidence="1 2" key="1">
    <citation type="submission" date="2022-01" db="EMBL/GenBank/DDBJ databases">
        <title>Draft Genome Sequences of Seven Type Strains of the Genus Streptomyces.</title>
        <authorList>
            <person name="Aziz S."/>
            <person name="Coretto E."/>
            <person name="Chronakova A."/>
            <person name="Sproer C."/>
            <person name="Huber K."/>
            <person name="Nouioui I."/>
            <person name="Gross H."/>
        </authorList>
    </citation>
    <scope>NUCLEOTIDE SEQUENCE [LARGE SCALE GENOMIC DNA]</scope>
    <source>
        <strain evidence="1 2">DSM 41685</strain>
    </source>
</reference>
<accession>A0ABS9JCB9</accession>
<dbReference type="SMART" id="SM00855">
    <property type="entry name" value="PGAM"/>
    <property type="match status" value="1"/>
</dbReference>
<dbReference type="Pfam" id="PF00300">
    <property type="entry name" value="His_Phos_1"/>
    <property type="match status" value="1"/>
</dbReference>
<dbReference type="Proteomes" id="UP001299012">
    <property type="component" value="Unassembled WGS sequence"/>
</dbReference>
<dbReference type="SUPFAM" id="SSF53254">
    <property type="entry name" value="Phosphoglycerate mutase-like"/>
    <property type="match status" value="1"/>
</dbReference>
<name>A0ABS9JCB9_9ACTN</name>
<evidence type="ECO:0000313" key="1">
    <source>
        <dbReference type="EMBL" id="MCG0063195.1"/>
    </source>
</evidence>